<protein>
    <submittedName>
        <fullName evidence="4">Secreted protein</fullName>
    </submittedName>
</protein>
<organism evidence="4">
    <name type="scientific">Haemonchus placei</name>
    <name type="common">Barber's pole worm</name>
    <dbReference type="NCBI Taxonomy" id="6290"/>
    <lineage>
        <taxon>Eukaryota</taxon>
        <taxon>Metazoa</taxon>
        <taxon>Ecdysozoa</taxon>
        <taxon>Nematoda</taxon>
        <taxon>Chromadorea</taxon>
        <taxon>Rhabditida</taxon>
        <taxon>Rhabditina</taxon>
        <taxon>Rhabditomorpha</taxon>
        <taxon>Strongyloidea</taxon>
        <taxon>Trichostrongylidae</taxon>
        <taxon>Haemonchus</taxon>
    </lineage>
</organism>
<sequence>MCCLKLRCNFFTVVCKFEIVIEQFMNRTHEYHHCRRLTSPSARGSLRNHNSFPVHRMVPLHGRHRRQGERSSQSHEVDTEIQN</sequence>
<feature type="compositionally biased region" description="Polar residues" evidence="1">
    <location>
        <begin position="42"/>
        <end position="51"/>
    </location>
</feature>
<dbReference type="AlphaFoldDB" id="A0A0N4WGA1"/>
<evidence type="ECO:0000313" key="4">
    <source>
        <dbReference type="WBParaSite" id="HPLM_0000981701-mRNA-1"/>
    </source>
</evidence>
<dbReference type="WBParaSite" id="HPLM_0000981701-mRNA-1">
    <property type="protein sequence ID" value="HPLM_0000981701-mRNA-1"/>
    <property type="gene ID" value="HPLM_0000981701"/>
</dbReference>
<feature type="compositionally biased region" description="Basic and acidic residues" evidence="1">
    <location>
        <begin position="68"/>
        <end position="83"/>
    </location>
</feature>
<reference evidence="2 3" key="2">
    <citation type="submission" date="2018-11" db="EMBL/GenBank/DDBJ databases">
        <authorList>
            <consortium name="Pathogen Informatics"/>
        </authorList>
    </citation>
    <scope>NUCLEOTIDE SEQUENCE [LARGE SCALE GENOMIC DNA]</scope>
    <source>
        <strain evidence="2 3">MHpl1</strain>
    </source>
</reference>
<gene>
    <name evidence="2" type="ORF">HPLM_LOCUS9809</name>
</gene>
<evidence type="ECO:0000256" key="1">
    <source>
        <dbReference type="SAM" id="MobiDB-lite"/>
    </source>
</evidence>
<dbReference type="Proteomes" id="UP000268014">
    <property type="component" value="Unassembled WGS sequence"/>
</dbReference>
<feature type="region of interest" description="Disordered" evidence="1">
    <location>
        <begin position="42"/>
        <end position="83"/>
    </location>
</feature>
<name>A0A0N4WGA1_HAEPC</name>
<dbReference type="EMBL" id="UZAF01017146">
    <property type="protein sequence ID" value="VDO38430.1"/>
    <property type="molecule type" value="Genomic_DNA"/>
</dbReference>
<keyword evidence="3" id="KW-1185">Reference proteome</keyword>
<evidence type="ECO:0000313" key="2">
    <source>
        <dbReference type="EMBL" id="VDO38430.1"/>
    </source>
</evidence>
<proteinExistence type="predicted"/>
<evidence type="ECO:0000313" key="3">
    <source>
        <dbReference type="Proteomes" id="UP000268014"/>
    </source>
</evidence>
<accession>A0A0N4WGA1</accession>
<reference evidence="4" key="1">
    <citation type="submission" date="2017-02" db="UniProtKB">
        <authorList>
            <consortium name="WormBaseParasite"/>
        </authorList>
    </citation>
    <scope>IDENTIFICATION</scope>
</reference>